<keyword evidence="2" id="KW-1185">Reference proteome</keyword>
<organism evidence="1 2">
    <name type="scientific">Comamonas denitrificans</name>
    <dbReference type="NCBI Taxonomy" id="117506"/>
    <lineage>
        <taxon>Bacteria</taxon>
        <taxon>Pseudomonadati</taxon>
        <taxon>Pseudomonadota</taxon>
        <taxon>Betaproteobacteria</taxon>
        <taxon>Burkholderiales</taxon>
        <taxon>Comamonadaceae</taxon>
        <taxon>Comamonas</taxon>
    </lineage>
</organism>
<name>A0A939H1R5_9BURK</name>
<proteinExistence type="predicted"/>
<dbReference type="EMBL" id="JAFNME010000025">
    <property type="protein sequence ID" value="MBO1250345.1"/>
    <property type="molecule type" value="Genomic_DNA"/>
</dbReference>
<evidence type="ECO:0000313" key="2">
    <source>
        <dbReference type="Proteomes" id="UP000664731"/>
    </source>
</evidence>
<evidence type="ECO:0000313" key="1">
    <source>
        <dbReference type="EMBL" id="MBO1250345.1"/>
    </source>
</evidence>
<comment type="caution">
    <text evidence="1">The sequence shown here is derived from an EMBL/GenBank/DDBJ whole genome shotgun (WGS) entry which is preliminary data.</text>
</comment>
<protein>
    <recommendedName>
        <fullName evidence="3">Glycosyltransferase</fullName>
    </recommendedName>
</protein>
<gene>
    <name evidence="1" type="ORF">J1777_11010</name>
</gene>
<accession>A0A939H1R5</accession>
<evidence type="ECO:0008006" key="3">
    <source>
        <dbReference type="Google" id="ProtNLM"/>
    </source>
</evidence>
<dbReference type="AlphaFoldDB" id="A0A939H1R5"/>
<reference evidence="1" key="1">
    <citation type="submission" date="2021-03" db="EMBL/GenBank/DDBJ databases">
        <title>Comamonas denitrificans.</title>
        <authorList>
            <person name="Finster K."/>
        </authorList>
    </citation>
    <scope>NUCLEOTIDE SEQUENCE</scope>
    <source>
        <strain evidence="1">MM2021_4</strain>
    </source>
</reference>
<dbReference type="Proteomes" id="UP000664731">
    <property type="component" value="Unassembled WGS sequence"/>
</dbReference>
<dbReference type="SUPFAM" id="SSF53756">
    <property type="entry name" value="UDP-Glycosyltransferase/glycogen phosphorylase"/>
    <property type="match status" value="1"/>
</dbReference>
<dbReference type="RefSeq" id="WP_207575744.1">
    <property type="nucleotide sequence ID" value="NZ_JAFNME010000025.1"/>
</dbReference>
<sequence>MKLRHHLERVEFDQGIILLQGWVALVGHPGQQPTLQLHGRDPQGNAWVQELAFNRDRPDVAGELGLSPALQRCGFFYYAAVPEGQVLELCAHTDGARLSLHRWADPLDKNSNTAPFPSRLHQHLRTWRYFLGRSWSLLRSGQWRGFKERATRHARSAWQVAQLVLKPAAAAQPETLPPWDCLVVDHDLGGGANQYRRHQLAQELLAASGQGSRVALLTFSVLTLQYVVYRILPEQRQELVTRGTWSQLQAWLQRSRIAHIFYNNAVSFPQALPLVQAVQTYCQQHACRLTVAMHDYFPICPSQHLLQAEGRYCQLPDTATCQTCLARSEQAMVTLYRHHGIEAWRAVWGQLLATADEVRIFDPSAQVALQRAYPDLTLPLSLRPHAVAPLSQAEQDQLHAWQAQKKRPSGRIGIVGSITSAYKGEQPVSDLVRAIADGGHPYEVVVLGECAAMPGLPLRSTGPYRASELTALIIQHDIDIFFFSSVGPETFSYVLHELERYQLPVAAFDLGAQATFLARYPQSICLALTDSAEQVLQKLEPYLRSPTH</sequence>